<evidence type="ECO:0000259" key="5">
    <source>
        <dbReference type="Pfam" id="PF20257"/>
    </source>
</evidence>
<evidence type="ECO:0000259" key="4">
    <source>
        <dbReference type="Pfam" id="PF01887"/>
    </source>
</evidence>
<accession>V4RI29</accession>
<dbReference type="InterPro" id="IPR046470">
    <property type="entry name" value="SAM_HAT_C"/>
</dbReference>
<keyword evidence="1" id="KW-0949">S-adenosyl-L-methionine</keyword>
<feature type="domain" description="S-adenosyl-l-methionine hydroxide adenosyltransferase C-terminal" evidence="5">
    <location>
        <begin position="218"/>
        <end position="309"/>
    </location>
</feature>
<dbReference type="InterPro" id="IPR002747">
    <property type="entry name" value="SAM_OH_AdoTrfase"/>
</dbReference>
<dbReference type="InterPro" id="IPR023227">
    <property type="entry name" value="SAM_OH_AdoTrfase_C_sf"/>
</dbReference>
<dbReference type="PATRIC" id="fig|1121022.4.peg.2248"/>
<keyword evidence="3" id="KW-0732">Signal</keyword>
<protein>
    <recommendedName>
        <fullName evidence="8">DNA-directed RNA polymerase subunit delta</fullName>
    </recommendedName>
</protein>
<comment type="similarity">
    <text evidence="2">Belongs to the SAM hydrolase / SAM-dependent halogenase family.</text>
</comment>
<evidence type="ECO:0000313" key="7">
    <source>
        <dbReference type="Proteomes" id="UP000017837"/>
    </source>
</evidence>
<dbReference type="EMBL" id="AWGB01000020">
    <property type="protein sequence ID" value="ESQ90993.1"/>
    <property type="molecule type" value="Genomic_DNA"/>
</dbReference>
<feature type="chain" id="PRO_5004728576" description="DNA-directed RNA polymerase subunit delta" evidence="3">
    <location>
        <begin position="27"/>
        <end position="317"/>
    </location>
</feature>
<gene>
    <name evidence="6" type="ORF">ABENE_11115</name>
</gene>
<dbReference type="PANTHER" id="PTHR35092">
    <property type="entry name" value="CHLORINASE MJ1651"/>
    <property type="match status" value="1"/>
</dbReference>
<dbReference type="SUPFAM" id="SSF102522">
    <property type="entry name" value="Bacterial fluorinating enzyme, N-terminal domain"/>
    <property type="match status" value="1"/>
</dbReference>
<dbReference type="InterPro" id="IPR046469">
    <property type="entry name" value="SAM_HAT_N"/>
</dbReference>
<dbReference type="Gene3D" id="2.40.30.90">
    <property type="entry name" value="Bacterial fluorinating enzyme like"/>
    <property type="match status" value="1"/>
</dbReference>
<evidence type="ECO:0000256" key="2">
    <source>
        <dbReference type="ARBA" id="ARBA00024035"/>
    </source>
</evidence>
<dbReference type="SUPFAM" id="SSF101852">
    <property type="entry name" value="Bacterial fluorinating enzyme, C-terminal domain"/>
    <property type="match status" value="1"/>
</dbReference>
<proteinExistence type="inferred from homology"/>
<sequence>MTIWKTWLVTATLAAGLIGLCPEAYAKPVPAVRPTAPLVLYTDFGNQDGAVSEVKGVAYGVSQKLLISDLSHLNPSDIFEGAYRLYQVAPYWPKGTVFVTVIDPGVGTARLSIVLKTKVGHYFVAPDNGLVTLIAEQEGIAEVRVIDEATNRLPGSGKSHTFYGRDVFGYTGARLAAGVISFEQVGPVVSPDKLVRLPYKKAEFVSDAIAGDKITGLIPVLDVQYGNVWSDISRDLFDKLNIKIGDKVRVRFFHGDQLVDDLTAPYQNTFGEVPVGEPLVYINSLLNVAVALNQGNYAAAHHIGSGRDWFIEVTKAK</sequence>
<dbReference type="PIRSF" id="PIRSF006779">
    <property type="entry name" value="UCP006779"/>
    <property type="match status" value="1"/>
</dbReference>
<feature type="domain" description="S-adenosyl-l-methionine hydroxide adenosyltransferase N-terminal" evidence="4">
    <location>
        <begin position="39"/>
        <end position="186"/>
    </location>
</feature>
<evidence type="ECO:0000256" key="3">
    <source>
        <dbReference type="SAM" id="SignalP"/>
    </source>
</evidence>
<dbReference type="STRING" id="1121022.GCA_000376105_03017"/>
<dbReference type="eggNOG" id="COG1912">
    <property type="taxonomic scope" value="Bacteria"/>
</dbReference>
<dbReference type="OrthoDB" id="9792195at2"/>
<dbReference type="AlphaFoldDB" id="V4RI29"/>
<dbReference type="RefSeq" id="WP_018082684.1">
    <property type="nucleotide sequence ID" value="NZ_AQWM01000017.1"/>
</dbReference>
<name>V4RI29_9CAUL</name>
<feature type="signal peptide" evidence="3">
    <location>
        <begin position="1"/>
        <end position="26"/>
    </location>
</feature>
<organism evidence="6 7">
    <name type="scientific">Asticcacaulis benevestitus DSM 16100 = ATCC BAA-896</name>
    <dbReference type="NCBI Taxonomy" id="1121022"/>
    <lineage>
        <taxon>Bacteria</taxon>
        <taxon>Pseudomonadati</taxon>
        <taxon>Pseudomonadota</taxon>
        <taxon>Alphaproteobacteria</taxon>
        <taxon>Caulobacterales</taxon>
        <taxon>Caulobacteraceae</taxon>
        <taxon>Asticcacaulis</taxon>
    </lineage>
</organism>
<comment type="caution">
    <text evidence="6">The sequence shown here is derived from an EMBL/GenBank/DDBJ whole genome shotgun (WGS) entry which is preliminary data.</text>
</comment>
<reference evidence="6 7" key="1">
    <citation type="journal article" date="2014" name="Nature">
        <title>Sequential evolution of bacterial morphology by co-option of a developmental regulator.</title>
        <authorList>
            <person name="Jiang C."/>
            <person name="Brown P.J."/>
            <person name="Ducret A."/>
            <person name="Brun Y.V."/>
        </authorList>
    </citation>
    <scope>NUCLEOTIDE SEQUENCE [LARGE SCALE GENOMIC DNA]</scope>
    <source>
        <strain evidence="6 7">DSM 16100</strain>
    </source>
</reference>
<keyword evidence="7" id="KW-1185">Reference proteome</keyword>
<dbReference type="Pfam" id="PF20257">
    <property type="entry name" value="SAM_HAT_C"/>
    <property type="match status" value="1"/>
</dbReference>
<evidence type="ECO:0000256" key="1">
    <source>
        <dbReference type="ARBA" id="ARBA00022691"/>
    </source>
</evidence>
<dbReference type="Gene3D" id="3.40.50.10790">
    <property type="entry name" value="S-adenosyl-l-methionine hydroxide adenosyltransferase, N-terminal"/>
    <property type="match status" value="1"/>
</dbReference>
<dbReference type="PANTHER" id="PTHR35092:SF1">
    <property type="entry name" value="CHLORINASE MJ1651"/>
    <property type="match status" value="1"/>
</dbReference>
<dbReference type="InterPro" id="IPR023228">
    <property type="entry name" value="SAM_OH_AdoTrfase_N_sf"/>
</dbReference>
<dbReference type="Pfam" id="PF01887">
    <property type="entry name" value="SAM_HAT_N"/>
    <property type="match status" value="1"/>
</dbReference>
<evidence type="ECO:0000313" key="6">
    <source>
        <dbReference type="EMBL" id="ESQ90993.1"/>
    </source>
</evidence>
<evidence type="ECO:0008006" key="8">
    <source>
        <dbReference type="Google" id="ProtNLM"/>
    </source>
</evidence>
<dbReference type="Proteomes" id="UP000017837">
    <property type="component" value="Unassembled WGS sequence"/>
</dbReference>